<name>A0A367KYK9_RHIST</name>
<protein>
    <submittedName>
        <fullName evidence="2">Synapse-associated protein 1</fullName>
    </submittedName>
</protein>
<proteinExistence type="predicted"/>
<dbReference type="EMBL" id="PJQM01000017">
    <property type="protein sequence ID" value="RCI07200.1"/>
    <property type="molecule type" value="Genomic_DNA"/>
</dbReference>
<evidence type="ECO:0000313" key="2">
    <source>
        <dbReference type="EMBL" id="RCI07200.1"/>
    </source>
</evidence>
<feature type="domain" description="BSD" evidence="1">
    <location>
        <begin position="106"/>
        <end position="160"/>
    </location>
</feature>
<dbReference type="InterPro" id="IPR035925">
    <property type="entry name" value="BSD_dom_sf"/>
</dbReference>
<dbReference type="AlphaFoldDB" id="A0A367KYK9"/>
<dbReference type="SMART" id="SM00751">
    <property type="entry name" value="BSD"/>
    <property type="match status" value="1"/>
</dbReference>
<dbReference type="OrthoDB" id="47923at2759"/>
<accession>A0A367KYK9</accession>
<dbReference type="Gene3D" id="1.10.3970.10">
    <property type="entry name" value="BSD domain"/>
    <property type="match status" value="1"/>
</dbReference>
<evidence type="ECO:0000259" key="1">
    <source>
        <dbReference type="PROSITE" id="PS50858"/>
    </source>
</evidence>
<evidence type="ECO:0000313" key="3">
    <source>
        <dbReference type="Proteomes" id="UP000253551"/>
    </source>
</evidence>
<comment type="caution">
    <text evidence="2">The sequence shown here is derived from an EMBL/GenBank/DDBJ whole genome shotgun (WGS) entry which is preliminary data.</text>
</comment>
<reference evidence="2 3" key="1">
    <citation type="journal article" date="2018" name="G3 (Bethesda)">
        <title>Phylogenetic and Phylogenomic Definition of Rhizopus Species.</title>
        <authorList>
            <person name="Gryganskyi A.P."/>
            <person name="Golan J."/>
            <person name="Dolatabadi S."/>
            <person name="Mondo S."/>
            <person name="Robb S."/>
            <person name="Idnurm A."/>
            <person name="Muszewska A."/>
            <person name="Steczkiewicz K."/>
            <person name="Masonjones S."/>
            <person name="Liao H.L."/>
            <person name="Gajdeczka M.T."/>
            <person name="Anike F."/>
            <person name="Vuek A."/>
            <person name="Anishchenko I.M."/>
            <person name="Voigt K."/>
            <person name="de Hoog G.S."/>
            <person name="Smith M.E."/>
            <person name="Heitman J."/>
            <person name="Vilgalys R."/>
            <person name="Stajich J.E."/>
        </authorList>
    </citation>
    <scope>NUCLEOTIDE SEQUENCE [LARGE SCALE GENOMIC DNA]</scope>
    <source>
        <strain evidence="2 3">LSU 92-RS-03</strain>
    </source>
</reference>
<dbReference type="STRING" id="4846.A0A367KYK9"/>
<sequence>MTSGINSLSQSIQTKSLPEFNKHLTKLQQQAKELPGRIGNFQMDLESERSMFISDKKKQENISTSQSKGSEPVAPWFGYKGYETQMKYAIMEIPKDKRNLLISPPDDTNIQFDFNAYSLSAHAALKEDKELARLRFLLVPQHVSEHDFWKNYFYRVTLIKQDILSHPPESVVEKNEQVLFDFQEKEESDEEIVVVEKDTAPESVDIEPIDLKAKNVGTNEIKEGYEGMEEWEIELRKAAI</sequence>
<dbReference type="GO" id="GO:0038203">
    <property type="term" value="P:TORC2 signaling"/>
    <property type="evidence" value="ECO:0007669"/>
    <property type="project" value="TreeGrafter"/>
</dbReference>
<gene>
    <name evidence="2" type="primary">SYAP1</name>
    <name evidence="2" type="ORF">CU098_013983</name>
</gene>
<dbReference type="PANTHER" id="PTHR16019:SF6">
    <property type="entry name" value="SYNAPSE-ASSOCIATED PROTEIN 1"/>
    <property type="match status" value="1"/>
</dbReference>
<dbReference type="Pfam" id="PF03909">
    <property type="entry name" value="BSD"/>
    <property type="match status" value="1"/>
</dbReference>
<dbReference type="Proteomes" id="UP000253551">
    <property type="component" value="Unassembled WGS sequence"/>
</dbReference>
<dbReference type="PANTHER" id="PTHR16019">
    <property type="entry name" value="SYNAPSE-ASSOCIATED PROTEIN"/>
    <property type="match status" value="1"/>
</dbReference>
<dbReference type="PROSITE" id="PS50858">
    <property type="entry name" value="BSD"/>
    <property type="match status" value="1"/>
</dbReference>
<dbReference type="GO" id="GO:0005794">
    <property type="term" value="C:Golgi apparatus"/>
    <property type="evidence" value="ECO:0007669"/>
    <property type="project" value="TreeGrafter"/>
</dbReference>
<dbReference type="SUPFAM" id="SSF140383">
    <property type="entry name" value="BSD domain-like"/>
    <property type="match status" value="1"/>
</dbReference>
<dbReference type="InterPro" id="IPR051494">
    <property type="entry name" value="BSD_domain-containing"/>
</dbReference>
<dbReference type="GO" id="GO:0005634">
    <property type="term" value="C:nucleus"/>
    <property type="evidence" value="ECO:0007669"/>
    <property type="project" value="TreeGrafter"/>
</dbReference>
<organism evidence="2 3">
    <name type="scientific">Rhizopus stolonifer</name>
    <name type="common">Rhizopus nigricans</name>
    <dbReference type="NCBI Taxonomy" id="4846"/>
    <lineage>
        <taxon>Eukaryota</taxon>
        <taxon>Fungi</taxon>
        <taxon>Fungi incertae sedis</taxon>
        <taxon>Mucoromycota</taxon>
        <taxon>Mucoromycotina</taxon>
        <taxon>Mucoromycetes</taxon>
        <taxon>Mucorales</taxon>
        <taxon>Mucorineae</taxon>
        <taxon>Rhizopodaceae</taxon>
        <taxon>Rhizopus</taxon>
    </lineage>
</organism>
<keyword evidence="3" id="KW-1185">Reference proteome</keyword>
<dbReference type="InterPro" id="IPR005607">
    <property type="entry name" value="BSD_dom"/>
</dbReference>